<dbReference type="PANTHER" id="PTHR14336">
    <property type="entry name" value="TANDEM PH DOMAIN CONTAINING PROTEIN"/>
    <property type="match status" value="1"/>
</dbReference>
<organism evidence="3">
    <name type="scientific">Cryptococcus bacillisporus CA1280</name>
    <dbReference type="NCBI Taxonomy" id="1296109"/>
    <lineage>
        <taxon>Eukaryota</taxon>
        <taxon>Fungi</taxon>
        <taxon>Dikarya</taxon>
        <taxon>Basidiomycota</taxon>
        <taxon>Agaricomycotina</taxon>
        <taxon>Tremellomycetes</taxon>
        <taxon>Tremellales</taxon>
        <taxon>Cryptococcaceae</taxon>
        <taxon>Cryptococcus</taxon>
        <taxon>Cryptococcus gattii species complex</taxon>
    </lineage>
</organism>
<dbReference type="SUPFAM" id="SSF50729">
    <property type="entry name" value="PH domain-like"/>
    <property type="match status" value="2"/>
</dbReference>
<dbReference type="Gene3D" id="2.30.29.30">
    <property type="entry name" value="Pleckstrin-homology domain (PH domain)/Phosphotyrosine-binding domain (PTB)"/>
    <property type="match status" value="2"/>
</dbReference>
<dbReference type="AlphaFoldDB" id="A0A0D0UFS4"/>
<feature type="domain" description="PH" evidence="2">
    <location>
        <begin position="149"/>
        <end position="244"/>
    </location>
</feature>
<dbReference type="FunFam" id="2.30.29.30:FF:000286">
    <property type="entry name" value="PH-protein kinase domain containing protein"/>
    <property type="match status" value="1"/>
</dbReference>
<feature type="region of interest" description="Disordered" evidence="1">
    <location>
        <begin position="247"/>
        <end position="301"/>
    </location>
</feature>
<sequence>MSGPQQQPIPAPPPSQSEIERKLSFRSTVPPRPVDSPKKPRKHSHTLPHSALSGNDSDSSIASSVPALGIVSPNISAHPISPLLTPATTSVGGLSAIAENKFGGDEEIVSMMELEDVEEEGEETVEGAESASEDEEAQDELQRGMEGQRVVMSGYLYKKQEKRRAWKKRWFVLRNEKLAYYKDDKEYSLKRVISLREIHTVAPVVIKKHPNTFGIVVPKRTFFVKAPSHAEMDEWVHAINEMRRRISEEEEPKRDHHPKSMSIPRNPPTLHSIDTVSPTNTTYMGPMVSSPQPAVFSPSSPIDNNLTSRFAKISLSSRSPSNQSIHTLQGSHGPPGISNVDSRGVSGSSKREHSTGSVSSADHFRNVRPPVSSEDEDELETPVAPADPKKVILSAYLMKQSKRRKDVWRKRWFVLTSSALAYSRSHMETKAQQVIPLSSILDALEVLDPASDGNESDRLSAHGHTHPVHSHSHHTFTHAQSPTSSSRQFMRGRLGPVSTSTDTRPSKDDEHIFRLITAKRTFHLCAPTEEDEIKWLAAFRALLEQQRGERSASFNVGGSSAQSSQQAQAQAQAQAQLQPQPQPQAGQGRRLSVPIITQQPPTPGQSSFSLGSSAQDPFTANSVLESSGPSSGVTPLSASPSASQTTSTATTTHSELRSQQSQPQDVPSAQSQVQVGGVPSSHTGQRPRSATYTAKSAVADVVRRFHAEKERET</sequence>
<feature type="region of interest" description="Disordered" evidence="1">
    <location>
        <begin position="117"/>
        <end position="144"/>
    </location>
</feature>
<dbReference type="EMBL" id="KN847981">
    <property type="protein sequence ID" value="KIR47078.1"/>
    <property type="molecule type" value="Genomic_DNA"/>
</dbReference>
<feature type="region of interest" description="Disordered" evidence="1">
    <location>
        <begin position="451"/>
        <end position="507"/>
    </location>
</feature>
<dbReference type="HOGENOM" id="CLU_379469_0_0_1"/>
<dbReference type="CDD" id="cd13298">
    <property type="entry name" value="PH1_PH_fungal"/>
    <property type="match status" value="1"/>
</dbReference>
<dbReference type="InterPro" id="IPR001849">
    <property type="entry name" value="PH_domain"/>
</dbReference>
<accession>A0A0D0UFS4</accession>
<dbReference type="Pfam" id="PF00169">
    <property type="entry name" value="PH"/>
    <property type="match status" value="2"/>
</dbReference>
<dbReference type="PROSITE" id="PS50003">
    <property type="entry name" value="PH_DOMAIN"/>
    <property type="match status" value="2"/>
</dbReference>
<gene>
    <name evidence="3" type="ORF">I312_03402</name>
</gene>
<feature type="compositionally biased region" description="Polar residues" evidence="1">
    <location>
        <begin position="339"/>
        <end position="348"/>
    </location>
</feature>
<evidence type="ECO:0000256" key="1">
    <source>
        <dbReference type="SAM" id="MobiDB-lite"/>
    </source>
</evidence>
<feature type="compositionally biased region" description="Basic residues" evidence="1">
    <location>
        <begin position="461"/>
        <end position="476"/>
    </location>
</feature>
<feature type="region of interest" description="Disordered" evidence="1">
    <location>
        <begin position="1"/>
        <end position="61"/>
    </location>
</feature>
<proteinExistence type="predicted"/>
<feature type="compositionally biased region" description="Polar residues" evidence="1">
    <location>
        <begin position="272"/>
        <end position="301"/>
    </location>
</feature>
<evidence type="ECO:0000313" key="3">
    <source>
        <dbReference type="EMBL" id="KIR47078.1"/>
    </source>
</evidence>
<evidence type="ECO:0000259" key="2">
    <source>
        <dbReference type="PROSITE" id="PS50003"/>
    </source>
</evidence>
<feature type="compositionally biased region" description="Low complexity" evidence="1">
    <location>
        <begin position="557"/>
        <end position="599"/>
    </location>
</feature>
<dbReference type="InterPro" id="IPR051707">
    <property type="entry name" value="PI-Interact_SigTrans_Reg"/>
</dbReference>
<dbReference type="PANTHER" id="PTHR14336:SF8">
    <property type="entry name" value="PROTEIN OPY1"/>
    <property type="match status" value="1"/>
</dbReference>
<feature type="region of interest" description="Disordered" evidence="1">
    <location>
        <begin position="315"/>
        <end position="384"/>
    </location>
</feature>
<feature type="compositionally biased region" description="Polar residues" evidence="1">
    <location>
        <begin position="604"/>
        <end position="636"/>
    </location>
</feature>
<dbReference type="InterPro" id="IPR011993">
    <property type="entry name" value="PH-like_dom_sf"/>
</dbReference>
<dbReference type="OrthoDB" id="2157866at2759"/>
<reference evidence="3" key="1">
    <citation type="submission" date="2015-01" db="EMBL/GenBank/DDBJ databases">
        <title>The Genome Sequence of Cryptococcus gattii CA1280.</title>
        <authorList>
            <consortium name="The Broad Institute Genomics Platform"/>
            <person name="Cuomo C."/>
            <person name="Litvintseva A."/>
            <person name="Chen Y."/>
            <person name="Heitman J."/>
            <person name="Sun S."/>
            <person name="Springer D."/>
            <person name="Dromer F."/>
            <person name="Young S."/>
            <person name="Zeng Q."/>
            <person name="Gargeya S."/>
            <person name="Abouelleil A."/>
            <person name="Alvarado L."/>
            <person name="Chapman S.B."/>
            <person name="Gainer-Dewar J."/>
            <person name="Goldberg J."/>
            <person name="Griggs A."/>
            <person name="Gujja S."/>
            <person name="Hansen M."/>
            <person name="Howarth C."/>
            <person name="Imamovic A."/>
            <person name="Larimer J."/>
            <person name="Murphy C."/>
            <person name="Naylor J."/>
            <person name="Pearson M."/>
            <person name="Priest M."/>
            <person name="Roberts A."/>
            <person name="Saif S."/>
            <person name="Shea T."/>
            <person name="Sykes S."/>
            <person name="Wortman J."/>
            <person name="Nusbaum C."/>
            <person name="Birren B."/>
        </authorList>
    </citation>
    <scope>NUCLEOTIDE SEQUENCE [LARGE SCALE GENOMIC DNA]</scope>
    <source>
        <strain evidence="3">CA1280</strain>
    </source>
</reference>
<feature type="compositionally biased region" description="Polar residues" evidence="1">
    <location>
        <begin position="657"/>
        <end position="694"/>
    </location>
</feature>
<feature type="compositionally biased region" description="Low complexity" evidence="1">
    <location>
        <begin position="637"/>
        <end position="653"/>
    </location>
</feature>
<feature type="compositionally biased region" description="Acidic residues" evidence="1">
    <location>
        <begin position="117"/>
        <end position="139"/>
    </location>
</feature>
<protein>
    <submittedName>
        <fullName evidence="3">PH domain-containing protein</fullName>
    </submittedName>
</protein>
<feature type="compositionally biased region" description="Polar residues" evidence="1">
    <location>
        <begin position="479"/>
        <end position="488"/>
    </location>
</feature>
<feature type="compositionally biased region" description="Polar residues" evidence="1">
    <location>
        <begin position="315"/>
        <end position="330"/>
    </location>
</feature>
<feature type="region of interest" description="Disordered" evidence="1">
    <location>
        <begin position="553"/>
        <end position="695"/>
    </location>
</feature>
<dbReference type="SMART" id="SM00233">
    <property type="entry name" value="PH"/>
    <property type="match status" value="2"/>
</dbReference>
<feature type="domain" description="PH" evidence="2">
    <location>
        <begin position="390"/>
        <end position="544"/>
    </location>
</feature>
<name>A0A0D0UFS4_CRYGA</name>